<dbReference type="Gene3D" id="1.50.10.10">
    <property type="match status" value="1"/>
</dbReference>
<organism evidence="9 10">
    <name type="scientific">Dyella acidiphila</name>
    <dbReference type="NCBI Taxonomy" id="2775866"/>
    <lineage>
        <taxon>Bacteria</taxon>
        <taxon>Pseudomonadati</taxon>
        <taxon>Pseudomonadota</taxon>
        <taxon>Gammaproteobacteria</taxon>
        <taxon>Lysobacterales</taxon>
        <taxon>Rhodanobacteraceae</taxon>
        <taxon>Dyella</taxon>
    </lineage>
</organism>
<dbReference type="PANTHER" id="PTHR33307:SF6">
    <property type="entry name" value="ALPHA-RHAMNOSIDASE (EUROFUNG)-RELATED"/>
    <property type="match status" value="1"/>
</dbReference>
<sequence length="901" mass="98490">MAWLVVLLIGISMAHATDAMQLQALTIEHQTQPLALDVASPRFSWVVANASRGTFPTGYRIEVASSTAALSADRPDIWDSGRVASRASFDIAYAGPPLLASHRYYWKVTAQTSTGEASASSWFETAPSMQEWSHAAWIGKPPGGSLAAPLLRQVFAVGANLVSARLYIAAGGYADVSINGQPASDAVLSPDFTDYDKRVLYVAHDVTALLQPGSANAIGIELGRGYYGLTNPDVWHWEKAPWHGEPRVRALLKLCYADQHCQFIGTGTDWRVHDGPTLLDDVYGGETYDARRALPGFATAGFDDRDWSKAAELPAPKGVLQAQREPPVRVVQTLPAVTVTKLSHGGYVFAFPRVISGWATVTVRGHAGDTLVLHYGEKLLPDGSVDDRDDHHYFAHGLQTDRIILAGTGAERWHSRFSWKGFRYVQVDGWPGAPPALDAISAQVVHTDVRVIGHFDSSNDLLNWIHAAAVHTVLNNLYGIPTDTPMYEKNGWTGDGMLGTDMMLRNLDTGTLLTKWVQDIADARQANGAPLLIAPNPGWAVDVRAPPWHAAYVLVPWFLYWQRGDRHVLSENIQGMARYVDLEYARSPAGIADTELGDWVSPNTPADGGNAPEDKRIAATAYLYRMADTLAQIERTLGDDRAAQHFDGMAAQVRDTFNQRFFDPTKGLYRGEGDEGVRQTHQLLALGFGLVPAAQRTRVADALMQAVHAHNDHLDTGALGTKLLLPVLTATGHAGLAWTVAMQVSFPSWGYWRAHGATSLWEHWKLDARSQDHYFLGTIDDWLFEDVVGMRPLAPGWQRIGVHPALMGWLLHAEGDTITPYGHVVVSWSRGAAGMQLGVEVPVGSTAEVRVPMAKPANLQISGQPLSTLPQAHHLHACGDDTCFELDSGSYRFTQSRQSRP</sequence>
<dbReference type="InterPro" id="IPR016007">
    <property type="entry name" value="Alpha_rhamnosid"/>
</dbReference>
<feature type="chain" id="PRO_5047210139" description="alpha-L-rhamnosidase" evidence="4">
    <location>
        <begin position="17"/>
        <end position="901"/>
    </location>
</feature>
<dbReference type="InterPro" id="IPR035398">
    <property type="entry name" value="Bac_rhamnosid_C"/>
</dbReference>
<evidence type="ECO:0000256" key="1">
    <source>
        <dbReference type="ARBA" id="ARBA00001445"/>
    </source>
</evidence>
<dbReference type="Pfam" id="PF17389">
    <property type="entry name" value="Bac_rhamnosid6H"/>
    <property type="match status" value="1"/>
</dbReference>
<dbReference type="InterPro" id="IPR008902">
    <property type="entry name" value="Rhamnosid_concanavalin"/>
</dbReference>
<dbReference type="Pfam" id="PF05592">
    <property type="entry name" value="Bac_rhamnosid"/>
    <property type="match status" value="1"/>
</dbReference>
<dbReference type="Gene3D" id="2.60.420.10">
    <property type="entry name" value="Maltose phosphorylase, domain 3"/>
    <property type="match status" value="1"/>
</dbReference>
<evidence type="ECO:0000313" key="9">
    <source>
        <dbReference type="EMBL" id="MBE1158980.1"/>
    </source>
</evidence>
<dbReference type="Proteomes" id="UP000651010">
    <property type="component" value="Unassembled WGS sequence"/>
</dbReference>
<dbReference type="SUPFAM" id="SSF48208">
    <property type="entry name" value="Six-hairpin glycosidases"/>
    <property type="match status" value="1"/>
</dbReference>
<dbReference type="GO" id="GO:0016787">
    <property type="term" value="F:hydrolase activity"/>
    <property type="evidence" value="ECO:0007669"/>
    <property type="project" value="UniProtKB-KW"/>
</dbReference>
<dbReference type="InterPro" id="IPR008928">
    <property type="entry name" value="6-hairpin_glycosidase_sf"/>
</dbReference>
<dbReference type="PANTHER" id="PTHR33307">
    <property type="entry name" value="ALPHA-RHAMNOSIDASE (EUROFUNG)"/>
    <property type="match status" value="1"/>
</dbReference>
<feature type="domain" description="Alpha-L-rhamnosidase concanavalin-like" evidence="5">
    <location>
        <begin position="341"/>
        <end position="446"/>
    </location>
</feature>
<dbReference type="InterPro" id="IPR013737">
    <property type="entry name" value="Bac_rhamnosid_N"/>
</dbReference>
<evidence type="ECO:0000256" key="4">
    <source>
        <dbReference type="SAM" id="SignalP"/>
    </source>
</evidence>
<name>A0ABR9G4M4_9GAMM</name>
<keyword evidence="3 9" id="KW-0378">Hydrolase</keyword>
<dbReference type="Gene3D" id="2.60.120.260">
    <property type="entry name" value="Galactose-binding domain-like"/>
    <property type="match status" value="2"/>
</dbReference>
<accession>A0ABR9G4M4</accession>
<dbReference type="Pfam" id="PF25788">
    <property type="entry name" value="Ig_Rha78A_N"/>
    <property type="match status" value="1"/>
</dbReference>
<reference evidence="9 10" key="1">
    <citation type="submission" date="2020-09" db="EMBL/GenBank/DDBJ databases">
        <title>Dyella sp. 7MK23 isolated from forest soil.</title>
        <authorList>
            <person name="Fu J."/>
        </authorList>
    </citation>
    <scope>NUCLEOTIDE SEQUENCE [LARGE SCALE GENOMIC DNA]</scope>
    <source>
        <strain evidence="9 10">7MK23</strain>
    </source>
</reference>
<dbReference type="Gene3D" id="2.60.40.10">
    <property type="entry name" value="Immunoglobulins"/>
    <property type="match status" value="1"/>
</dbReference>
<evidence type="ECO:0000259" key="5">
    <source>
        <dbReference type="Pfam" id="PF05592"/>
    </source>
</evidence>
<evidence type="ECO:0000259" key="8">
    <source>
        <dbReference type="Pfam" id="PF17390"/>
    </source>
</evidence>
<evidence type="ECO:0000256" key="3">
    <source>
        <dbReference type="ARBA" id="ARBA00022801"/>
    </source>
</evidence>
<dbReference type="RefSeq" id="WP_192553839.1">
    <property type="nucleotide sequence ID" value="NZ_JACZZA010000001.1"/>
</dbReference>
<evidence type="ECO:0000313" key="10">
    <source>
        <dbReference type="Proteomes" id="UP000651010"/>
    </source>
</evidence>
<protein>
    <recommendedName>
        <fullName evidence="2">alpha-L-rhamnosidase</fullName>
        <ecNumber evidence="2">3.2.1.40</ecNumber>
    </recommendedName>
</protein>
<comment type="catalytic activity">
    <reaction evidence="1">
        <text>Hydrolysis of terminal non-reducing alpha-L-rhamnose residues in alpha-L-rhamnosides.</text>
        <dbReference type="EC" id="3.2.1.40"/>
    </reaction>
</comment>
<proteinExistence type="predicted"/>
<evidence type="ECO:0000259" key="6">
    <source>
        <dbReference type="Pfam" id="PF08531"/>
    </source>
</evidence>
<dbReference type="InterPro" id="IPR013783">
    <property type="entry name" value="Ig-like_fold"/>
</dbReference>
<keyword evidence="4" id="KW-0732">Signal</keyword>
<gene>
    <name evidence="9" type="ORF">IGX34_01200</name>
</gene>
<feature type="signal peptide" evidence="4">
    <location>
        <begin position="1"/>
        <end position="16"/>
    </location>
</feature>
<feature type="domain" description="Alpha-L-rhamnosidase six-hairpin glycosidase" evidence="7">
    <location>
        <begin position="452"/>
        <end position="787"/>
    </location>
</feature>
<dbReference type="EMBL" id="JACZZA010000001">
    <property type="protein sequence ID" value="MBE1158980.1"/>
    <property type="molecule type" value="Genomic_DNA"/>
</dbReference>
<dbReference type="Pfam" id="PF08531">
    <property type="entry name" value="Bac_rhamnosid_N"/>
    <property type="match status" value="1"/>
</dbReference>
<feature type="domain" description="Alpha-L-rhamnosidase C-terminal" evidence="8">
    <location>
        <begin position="789"/>
        <end position="858"/>
    </location>
</feature>
<dbReference type="InterPro" id="IPR035396">
    <property type="entry name" value="Bac_rhamnosid6H"/>
</dbReference>
<dbReference type="PIRSF" id="PIRSF010631">
    <property type="entry name" value="A-rhamnsds"/>
    <property type="match status" value="1"/>
</dbReference>
<dbReference type="EC" id="3.2.1.40" evidence="2"/>
<evidence type="ECO:0000259" key="7">
    <source>
        <dbReference type="Pfam" id="PF17389"/>
    </source>
</evidence>
<evidence type="ECO:0000256" key="2">
    <source>
        <dbReference type="ARBA" id="ARBA00012652"/>
    </source>
</evidence>
<dbReference type="Pfam" id="PF17390">
    <property type="entry name" value="Bac_rhamnosid_C"/>
    <property type="match status" value="1"/>
</dbReference>
<feature type="domain" description="Bacterial alpha-L-rhamnosidase N-terminal" evidence="6">
    <location>
        <begin position="161"/>
        <end position="332"/>
    </location>
</feature>
<comment type="caution">
    <text evidence="9">The sequence shown here is derived from an EMBL/GenBank/DDBJ whole genome shotgun (WGS) entry which is preliminary data.</text>
</comment>
<dbReference type="InterPro" id="IPR012341">
    <property type="entry name" value="6hp_glycosidase-like_sf"/>
</dbReference>
<keyword evidence="10" id="KW-1185">Reference proteome</keyword>